<dbReference type="AlphaFoldDB" id="A0A975BGV3"/>
<organism evidence="1 2">
    <name type="scientific">Desulfonema magnum</name>
    <dbReference type="NCBI Taxonomy" id="45655"/>
    <lineage>
        <taxon>Bacteria</taxon>
        <taxon>Pseudomonadati</taxon>
        <taxon>Thermodesulfobacteriota</taxon>
        <taxon>Desulfobacteria</taxon>
        <taxon>Desulfobacterales</taxon>
        <taxon>Desulfococcaceae</taxon>
        <taxon>Desulfonema</taxon>
    </lineage>
</organism>
<reference evidence="1" key="1">
    <citation type="journal article" date="2021" name="Microb. Physiol.">
        <title>Proteogenomic Insights into the Physiology of Marine, Sulfate-Reducing, Filamentous Desulfonema limicola and Desulfonema magnum.</title>
        <authorList>
            <person name="Schnaars V."/>
            <person name="Wohlbrand L."/>
            <person name="Scheve S."/>
            <person name="Hinrichs C."/>
            <person name="Reinhardt R."/>
            <person name="Rabus R."/>
        </authorList>
    </citation>
    <scope>NUCLEOTIDE SEQUENCE</scope>
    <source>
        <strain evidence="1">4be13</strain>
    </source>
</reference>
<evidence type="ECO:0000313" key="1">
    <source>
        <dbReference type="EMBL" id="QTA85171.1"/>
    </source>
</evidence>
<accession>A0A975BGV3</accession>
<protein>
    <submittedName>
        <fullName evidence="1">Uncharacterized protein</fullName>
    </submittedName>
</protein>
<proteinExistence type="predicted"/>
<name>A0A975BGV3_9BACT</name>
<gene>
    <name evidence="1" type="ORF">dnm_011760</name>
</gene>
<evidence type="ECO:0000313" key="2">
    <source>
        <dbReference type="Proteomes" id="UP000663722"/>
    </source>
</evidence>
<dbReference type="KEGG" id="dmm:dnm_011760"/>
<dbReference type="Proteomes" id="UP000663722">
    <property type="component" value="Chromosome"/>
</dbReference>
<dbReference type="EMBL" id="CP061800">
    <property type="protein sequence ID" value="QTA85171.1"/>
    <property type="molecule type" value="Genomic_DNA"/>
</dbReference>
<sequence length="42" mass="4581">MPASALKGKSGKINNNTKKVMNDISLILSSLLSDYQKNLNCQ</sequence>
<keyword evidence="2" id="KW-1185">Reference proteome</keyword>